<keyword evidence="5" id="KW-0547">Nucleotide-binding</keyword>
<sequence length="309" mass="32852">MKPSNGLLTGLATPVAAAASGLVGSLLWWRRRTPGAVALAVMAGYVIAFTSVALGVAMYTVGETYRRVRTLALLGAAGCVAGVLVLWAGPPGWDLREAGFALAFILGPLVVGCAVAIRRDLALEARATVDALEREQHLLVERAQVGERARIARELHDVVAHRVGNMVLTAGALRVGDPARDPAVARAAELIRGEGHQALEELREVLGVLTGPAPRPDVSRLQALVDHAGLLGRRTVLHVDGHPRPCRTRFSARSTASCRRVSPTPRSTRRGRTSTLSWSAGSRGWRCGSPTARWRVPGTAPRHRTGETG</sequence>
<keyword evidence="7" id="KW-0067">ATP-binding</keyword>
<keyword evidence="10" id="KW-0472">Membrane</keyword>
<accession>A0A5R9DZT1</accession>
<dbReference type="OrthoDB" id="3340488at2"/>
<keyword evidence="4" id="KW-0808">Transferase</keyword>
<feature type="compositionally biased region" description="Low complexity" evidence="9">
    <location>
        <begin position="257"/>
        <end position="266"/>
    </location>
</feature>
<comment type="catalytic activity">
    <reaction evidence="1">
        <text>ATP + protein L-histidine = ADP + protein N-phospho-L-histidine.</text>
        <dbReference type="EC" id="2.7.13.3"/>
    </reaction>
</comment>
<dbReference type="AlphaFoldDB" id="A0A5R9DZT1"/>
<evidence type="ECO:0000256" key="9">
    <source>
        <dbReference type="SAM" id="MobiDB-lite"/>
    </source>
</evidence>
<evidence type="ECO:0000256" key="4">
    <source>
        <dbReference type="ARBA" id="ARBA00022679"/>
    </source>
</evidence>
<evidence type="ECO:0000256" key="1">
    <source>
        <dbReference type="ARBA" id="ARBA00000085"/>
    </source>
</evidence>
<dbReference type="InterPro" id="IPR050482">
    <property type="entry name" value="Sensor_HK_TwoCompSys"/>
</dbReference>
<dbReference type="PANTHER" id="PTHR24421">
    <property type="entry name" value="NITRATE/NITRITE SENSOR PROTEIN NARX-RELATED"/>
    <property type="match status" value="1"/>
</dbReference>
<dbReference type="RefSeq" id="WP_138052592.1">
    <property type="nucleotide sequence ID" value="NZ_VAWE01000001.1"/>
</dbReference>
<dbReference type="GO" id="GO:0046983">
    <property type="term" value="F:protein dimerization activity"/>
    <property type="evidence" value="ECO:0007669"/>
    <property type="project" value="InterPro"/>
</dbReference>
<feature type="transmembrane region" description="Helical" evidence="10">
    <location>
        <begin position="71"/>
        <end position="88"/>
    </location>
</feature>
<keyword evidence="6" id="KW-0418">Kinase</keyword>
<evidence type="ECO:0000256" key="8">
    <source>
        <dbReference type="ARBA" id="ARBA00023012"/>
    </source>
</evidence>
<evidence type="ECO:0000313" key="12">
    <source>
        <dbReference type="EMBL" id="TLQ43168.1"/>
    </source>
</evidence>
<comment type="caution">
    <text evidence="12">The sequence shown here is derived from an EMBL/GenBank/DDBJ whole genome shotgun (WGS) entry which is preliminary data.</text>
</comment>
<evidence type="ECO:0000313" key="13">
    <source>
        <dbReference type="Proteomes" id="UP000305921"/>
    </source>
</evidence>
<dbReference type="Proteomes" id="UP000305921">
    <property type="component" value="Unassembled WGS sequence"/>
</dbReference>
<keyword evidence="8" id="KW-0902">Two-component regulatory system</keyword>
<evidence type="ECO:0000256" key="10">
    <source>
        <dbReference type="SAM" id="Phobius"/>
    </source>
</evidence>
<evidence type="ECO:0000256" key="5">
    <source>
        <dbReference type="ARBA" id="ARBA00022741"/>
    </source>
</evidence>
<dbReference type="Pfam" id="PF07730">
    <property type="entry name" value="HisKA_3"/>
    <property type="match status" value="1"/>
</dbReference>
<organism evidence="12 13">
    <name type="scientific">Streptomyces marianii</name>
    <dbReference type="NCBI Taxonomy" id="1817406"/>
    <lineage>
        <taxon>Bacteria</taxon>
        <taxon>Bacillati</taxon>
        <taxon>Actinomycetota</taxon>
        <taxon>Actinomycetes</taxon>
        <taxon>Kitasatosporales</taxon>
        <taxon>Streptomycetaceae</taxon>
        <taxon>Streptomyces</taxon>
    </lineage>
</organism>
<evidence type="ECO:0000256" key="3">
    <source>
        <dbReference type="ARBA" id="ARBA00022553"/>
    </source>
</evidence>
<gene>
    <name evidence="12" type="ORF">FEF34_08445</name>
</gene>
<evidence type="ECO:0000256" key="7">
    <source>
        <dbReference type="ARBA" id="ARBA00022840"/>
    </source>
</evidence>
<protein>
    <recommendedName>
        <fullName evidence="2">histidine kinase</fullName>
        <ecNumber evidence="2">2.7.13.3</ecNumber>
    </recommendedName>
</protein>
<dbReference type="GO" id="GO:0005524">
    <property type="term" value="F:ATP binding"/>
    <property type="evidence" value="ECO:0007669"/>
    <property type="project" value="UniProtKB-KW"/>
</dbReference>
<feature type="transmembrane region" description="Helical" evidence="10">
    <location>
        <begin position="35"/>
        <end position="59"/>
    </location>
</feature>
<reference evidence="12 13" key="1">
    <citation type="submission" date="2019-05" db="EMBL/GenBank/DDBJ databases">
        <title>Streptomyces marianii sp. nov., a novel marine actinomycete from southern coast of India.</title>
        <authorList>
            <person name="Iniyan A.M."/>
            <person name="Wink J."/>
            <person name="Ramprasad E."/>
            <person name="Ramana C.V."/>
            <person name="Bunk B."/>
            <person name="Sproer C."/>
            <person name="Joseph F.-J.R.S."/>
            <person name="Vincent S.G.P."/>
        </authorList>
    </citation>
    <scope>NUCLEOTIDE SEQUENCE [LARGE SCALE GENOMIC DNA]</scope>
    <source>
        <strain evidence="12 13">ICN19</strain>
    </source>
</reference>
<dbReference type="InterPro" id="IPR011712">
    <property type="entry name" value="Sig_transdc_His_kin_sub3_dim/P"/>
</dbReference>
<keyword evidence="10" id="KW-1133">Transmembrane helix</keyword>
<name>A0A5R9DZT1_9ACTN</name>
<feature type="transmembrane region" description="Helical" evidence="10">
    <location>
        <begin position="100"/>
        <end position="117"/>
    </location>
</feature>
<dbReference type="Gene3D" id="1.20.5.1930">
    <property type="match status" value="1"/>
</dbReference>
<dbReference type="GO" id="GO:0000155">
    <property type="term" value="F:phosphorelay sensor kinase activity"/>
    <property type="evidence" value="ECO:0007669"/>
    <property type="project" value="InterPro"/>
</dbReference>
<evidence type="ECO:0000256" key="2">
    <source>
        <dbReference type="ARBA" id="ARBA00012438"/>
    </source>
</evidence>
<dbReference type="EC" id="2.7.13.3" evidence="2"/>
<evidence type="ECO:0000256" key="6">
    <source>
        <dbReference type="ARBA" id="ARBA00022777"/>
    </source>
</evidence>
<dbReference type="GO" id="GO:0016020">
    <property type="term" value="C:membrane"/>
    <property type="evidence" value="ECO:0007669"/>
    <property type="project" value="InterPro"/>
</dbReference>
<evidence type="ECO:0000259" key="11">
    <source>
        <dbReference type="Pfam" id="PF07730"/>
    </source>
</evidence>
<proteinExistence type="predicted"/>
<feature type="transmembrane region" description="Helical" evidence="10">
    <location>
        <begin position="7"/>
        <end position="29"/>
    </location>
</feature>
<feature type="region of interest" description="Disordered" evidence="9">
    <location>
        <begin position="250"/>
        <end position="309"/>
    </location>
</feature>
<dbReference type="EMBL" id="VAWE01000001">
    <property type="protein sequence ID" value="TLQ43168.1"/>
    <property type="molecule type" value="Genomic_DNA"/>
</dbReference>
<keyword evidence="10" id="KW-0812">Transmembrane</keyword>
<dbReference type="PANTHER" id="PTHR24421:SF10">
    <property type="entry name" value="NITRATE_NITRITE SENSOR PROTEIN NARQ"/>
    <property type="match status" value="1"/>
</dbReference>
<keyword evidence="13" id="KW-1185">Reference proteome</keyword>
<feature type="domain" description="Signal transduction histidine kinase subgroup 3 dimerisation and phosphoacceptor" evidence="11">
    <location>
        <begin position="147"/>
        <end position="210"/>
    </location>
</feature>
<keyword evidence="3" id="KW-0597">Phosphoprotein</keyword>